<evidence type="ECO:0000313" key="3">
    <source>
        <dbReference type="Proteomes" id="UP000184386"/>
    </source>
</evidence>
<protein>
    <submittedName>
        <fullName evidence="2">Prepilin-type N-terminal cleavage/methylation domain-containing protein</fullName>
    </submittedName>
</protein>
<feature type="transmembrane region" description="Helical" evidence="1">
    <location>
        <begin position="12"/>
        <end position="37"/>
    </location>
</feature>
<dbReference type="STRING" id="1121322.SAMN02745136_00556"/>
<gene>
    <name evidence="2" type="ORF">SAMN02745136_00556</name>
</gene>
<dbReference type="EMBL" id="FRAC01000006">
    <property type="protein sequence ID" value="SHJ61614.1"/>
    <property type="molecule type" value="Genomic_DNA"/>
</dbReference>
<sequence>MKQWNRKKKNQGFSLVELLASIVILAIITVPLLSYFVSASVYNARAKAVQDAVALSQSIIERCKDKSLEDIARSFHSENGEFLSKFDLVPVDMLGRDQSRIKEVDASGAALAGTGSYDMVSGTFKNSDNGLLYYAIRNIQDDGKAYDALITLDTNILSGKTYYDTNVNKPLYQIKAIQAPQNIIGVETTQDARAVILMSDLNRNYCEEENAAHAGDSGWSYKIPVNGAAIQTALCRDIYIKIEPYEVRPSEYSTSQAKVKLYYKYYSPGIEGCPQAPDSALEAEPPLYQETVSLEDMKNVYVFFQRKKGVEQIVLDIDPAVGVFFRRNINLYLLCQAEDASSNLAAAFDASINPVGTSYLKVDKVYSNAGKVSKNNDGSDVKEGSGYISSKAALRMMDVKVDIYKAGELLEPDFLYASIRSAKGE</sequence>
<dbReference type="RefSeq" id="WP_073272669.1">
    <property type="nucleotide sequence ID" value="NZ_FRAC01000006.1"/>
</dbReference>
<dbReference type="Proteomes" id="UP000184386">
    <property type="component" value="Unassembled WGS sequence"/>
</dbReference>
<keyword evidence="1" id="KW-1133">Transmembrane helix</keyword>
<keyword evidence="1" id="KW-0472">Membrane</keyword>
<evidence type="ECO:0000256" key="1">
    <source>
        <dbReference type="SAM" id="Phobius"/>
    </source>
</evidence>
<evidence type="ECO:0000313" key="2">
    <source>
        <dbReference type="EMBL" id="SHJ61614.1"/>
    </source>
</evidence>
<proteinExistence type="predicted"/>
<keyword evidence="3" id="KW-1185">Reference proteome</keyword>
<reference evidence="2 3" key="1">
    <citation type="submission" date="2016-11" db="EMBL/GenBank/DDBJ databases">
        <authorList>
            <person name="Jaros S."/>
            <person name="Januszkiewicz K."/>
            <person name="Wedrychowicz H."/>
        </authorList>
    </citation>
    <scope>NUCLEOTIDE SEQUENCE [LARGE SCALE GENOMIC DNA]</scope>
    <source>
        <strain evidence="2 3">DSM 15929</strain>
    </source>
</reference>
<accession>A0A1M6KRS9</accession>
<dbReference type="NCBIfam" id="TIGR02532">
    <property type="entry name" value="IV_pilin_GFxxxE"/>
    <property type="match status" value="1"/>
</dbReference>
<organism evidence="2 3">
    <name type="scientific">Anaerocolumna jejuensis DSM 15929</name>
    <dbReference type="NCBI Taxonomy" id="1121322"/>
    <lineage>
        <taxon>Bacteria</taxon>
        <taxon>Bacillati</taxon>
        <taxon>Bacillota</taxon>
        <taxon>Clostridia</taxon>
        <taxon>Lachnospirales</taxon>
        <taxon>Lachnospiraceae</taxon>
        <taxon>Anaerocolumna</taxon>
    </lineage>
</organism>
<dbReference type="AlphaFoldDB" id="A0A1M6KRS9"/>
<dbReference type="Pfam" id="PF07963">
    <property type="entry name" value="N_methyl"/>
    <property type="match status" value="1"/>
</dbReference>
<dbReference type="InterPro" id="IPR012902">
    <property type="entry name" value="N_methyl_site"/>
</dbReference>
<keyword evidence="1" id="KW-0812">Transmembrane</keyword>
<name>A0A1M6KRS9_9FIRM</name>